<name>A0ABP9MN43_9FLAO</name>
<evidence type="ECO:0000259" key="1">
    <source>
        <dbReference type="Pfam" id="PF04233"/>
    </source>
</evidence>
<accession>A0ABP9MN43</accession>
<proteinExistence type="predicted"/>
<protein>
    <recommendedName>
        <fullName evidence="1">Phage head morphogenesis domain-containing protein</fullName>
    </recommendedName>
</protein>
<evidence type="ECO:0000313" key="3">
    <source>
        <dbReference type="Proteomes" id="UP001500353"/>
    </source>
</evidence>
<keyword evidence="3" id="KW-1185">Reference proteome</keyword>
<evidence type="ECO:0000313" key="2">
    <source>
        <dbReference type="EMBL" id="GAA5096843.1"/>
    </source>
</evidence>
<gene>
    <name evidence="2" type="ORF">GCM10023210_31160</name>
</gene>
<dbReference type="RefSeq" id="WP_345206041.1">
    <property type="nucleotide sequence ID" value="NZ_BAABHX010000005.1"/>
</dbReference>
<dbReference type="InterPro" id="IPR006528">
    <property type="entry name" value="Phage_head_morphogenesis_dom"/>
</dbReference>
<reference evidence="3" key="1">
    <citation type="journal article" date="2019" name="Int. J. Syst. Evol. Microbiol.">
        <title>The Global Catalogue of Microorganisms (GCM) 10K type strain sequencing project: providing services to taxonomists for standard genome sequencing and annotation.</title>
        <authorList>
            <consortium name="The Broad Institute Genomics Platform"/>
            <consortium name="The Broad Institute Genome Sequencing Center for Infectious Disease"/>
            <person name="Wu L."/>
            <person name="Ma J."/>
        </authorList>
    </citation>
    <scope>NUCLEOTIDE SEQUENCE [LARGE SCALE GENOMIC DNA]</scope>
    <source>
        <strain evidence="3">JCM 18019</strain>
    </source>
</reference>
<dbReference type="Pfam" id="PF04233">
    <property type="entry name" value="Phage_Mu_F"/>
    <property type="match status" value="1"/>
</dbReference>
<feature type="domain" description="Phage head morphogenesis" evidence="1">
    <location>
        <begin position="125"/>
        <end position="188"/>
    </location>
</feature>
<sequence>MVADFSLSRLVENYIEEMFNDKNVSFVNRKKLWEHYNQKLSSGVDIGFKSDLKIEDKDLVKSLKKSVAEFSAFKETSFKKNLEELLVKDGKHQSKSDFKKDALKLSGDYNVLWMETEFDQTIANVNSAVKFKSFEKNVDLYPNLKIVVIHDNRTRADHKLLDGVIRPYYDAFWKTHMTPLDWGCRCDIEQTDEEPTGEIPKLDLKDEFKNNSALSGKVFGETGYKKDLSKAEQKEALNNLKEFTKNNDPIIPKGLEELEKRLDIKIDRDFLKDLKQEITITNDNKQITAFRGLKNQVNIGDAYLKGDWQKKSIFYHEIGHGIDFQNELSYNPKVKEVMNKFREKYSQNKNHGYKNFDSVAKSSSFKASIDKNKDYVDQITAAQDTLMSLNSKFGYGHTKKYFGVERASEKEFLAHCFETKYCGNKFLKEIDNELHDDMINLIEELLK</sequence>
<comment type="caution">
    <text evidence="2">The sequence shown here is derived from an EMBL/GenBank/DDBJ whole genome shotgun (WGS) entry which is preliminary data.</text>
</comment>
<dbReference type="EMBL" id="BAABHX010000005">
    <property type="protein sequence ID" value="GAA5096843.1"/>
    <property type="molecule type" value="Genomic_DNA"/>
</dbReference>
<organism evidence="2 3">
    <name type="scientific">Chryseobacterium ginsengisoli</name>
    <dbReference type="NCBI Taxonomy" id="363853"/>
    <lineage>
        <taxon>Bacteria</taxon>
        <taxon>Pseudomonadati</taxon>
        <taxon>Bacteroidota</taxon>
        <taxon>Flavobacteriia</taxon>
        <taxon>Flavobacteriales</taxon>
        <taxon>Weeksellaceae</taxon>
        <taxon>Chryseobacterium group</taxon>
        <taxon>Chryseobacterium</taxon>
    </lineage>
</organism>
<dbReference type="Proteomes" id="UP001500353">
    <property type="component" value="Unassembled WGS sequence"/>
</dbReference>